<dbReference type="SUPFAM" id="SSF54862">
    <property type="entry name" value="4Fe-4S ferredoxins"/>
    <property type="match status" value="1"/>
</dbReference>
<sequence>MSKVAVIKCENYNLEEVKNAIKRALDLLGGIDLFVKENDKVLLKPNLLAAETAERSVTTHPIVFEAVVSILQEKTKNISYGDSPGVGRGSSVASKAGIDEAANRLNVQYADFEEPVGVTYEDGVQEKSFTIAKPIQEADVIISLPKLKSHALTTMTGAVKNQFGCIPGFRKAEYHLKLPDFEDFSTMLLDLNKLVNPKLYIMDGILAMEGNGPRNGSPRKINAILVSDDAVALDYTASQIISFDYNTIPTLKMGFKHGFCNKDDIEVLGDGIESVKVTDFKKPHKGVGIGRSLMKLSKFPIIKRIFATIIPKPVIDKNKCVKCGVCVKVCPVTPLALNFDKKGKNSPPEYYYKNCISCYCCQELCPHKAIFLKRKF</sequence>
<keyword evidence="4" id="KW-0411">Iron-sulfur</keyword>
<gene>
    <name evidence="6" type="ORF">Q5M86_06195</name>
</gene>
<feature type="domain" description="4Fe-4S ferredoxin-type" evidence="5">
    <location>
        <begin position="311"/>
        <end position="340"/>
    </location>
</feature>
<accession>A0ABT8YZL2</accession>
<dbReference type="Pfam" id="PF04015">
    <property type="entry name" value="DUF362"/>
    <property type="match status" value="1"/>
</dbReference>
<evidence type="ECO:0000256" key="1">
    <source>
        <dbReference type="ARBA" id="ARBA00022485"/>
    </source>
</evidence>
<dbReference type="Pfam" id="PF13237">
    <property type="entry name" value="Fer4_10"/>
    <property type="match status" value="1"/>
</dbReference>
<dbReference type="InterPro" id="IPR007160">
    <property type="entry name" value="DUF362"/>
</dbReference>
<name>A0ABT8YZL2_9SPIR</name>
<proteinExistence type="predicted"/>
<reference evidence="6" key="1">
    <citation type="submission" date="2023-07" db="EMBL/GenBank/DDBJ databases">
        <title>Mucosal microbiota of week-old chicken and adult hens.</title>
        <authorList>
            <person name="Volf J."/>
            <person name="Karasova D."/>
            <person name="Crhanova M."/>
            <person name="Faldynova M."/>
            <person name="Prikrylova H."/>
            <person name="Zeman M."/>
            <person name="Babak V."/>
            <person name="Rajova J."/>
            <person name="Rychlik I."/>
        </authorList>
    </citation>
    <scope>NUCLEOTIDE SEQUENCE</scope>
    <source>
        <strain evidence="6">ET902</strain>
    </source>
</reference>
<evidence type="ECO:0000256" key="4">
    <source>
        <dbReference type="ARBA" id="ARBA00023014"/>
    </source>
</evidence>
<evidence type="ECO:0000259" key="5">
    <source>
        <dbReference type="PROSITE" id="PS51379"/>
    </source>
</evidence>
<dbReference type="InterPro" id="IPR017900">
    <property type="entry name" value="4Fe4S_Fe_S_CS"/>
</dbReference>
<evidence type="ECO:0000313" key="6">
    <source>
        <dbReference type="EMBL" id="MDO7020360.1"/>
    </source>
</evidence>
<keyword evidence="2" id="KW-0479">Metal-binding</keyword>
<dbReference type="InterPro" id="IPR050157">
    <property type="entry name" value="PSI_iron-sulfur_center"/>
</dbReference>
<evidence type="ECO:0000256" key="3">
    <source>
        <dbReference type="ARBA" id="ARBA00023004"/>
    </source>
</evidence>
<dbReference type="PROSITE" id="PS00198">
    <property type="entry name" value="4FE4S_FER_1"/>
    <property type="match status" value="2"/>
</dbReference>
<feature type="domain" description="4Fe-4S ferredoxin-type" evidence="5">
    <location>
        <begin position="346"/>
        <end position="375"/>
    </location>
</feature>
<dbReference type="PANTHER" id="PTHR24960">
    <property type="entry name" value="PHOTOSYSTEM I IRON-SULFUR CENTER-RELATED"/>
    <property type="match status" value="1"/>
</dbReference>
<dbReference type="PROSITE" id="PS51379">
    <property type="entry name" value="4FE4S_FER_2"/>
    <property type="match status" value="2"/>
</dbReference>
<keyword evidence="7" id="KW-1185">Reference proteome</keyword>
<evidence type="ECO:0000313" key="7">
    <source>
        <dbReference type="Proteomes" id="UP001175147"/>
    </source>
</evidence>
<dbReference type="RefSeq" id="WP_304392299.1">
    <property type="nucleotide sequence ID" value="NZ_JAUPBM010000063.1"/>
</dbReference>
<dbReference type="InterPro" id="IPR017896">
    <property type="entry name" value="4Fe4S_Fe-S-bd"/>
</dbReference>
<dbReference type="Proteomes" id="UP001175147">
    <property type="component" value="Unassembled WGS sequence"/>
</dbReference>
<dbReference type="Gene3D" id="3.30.70.20">
    <property type="match status" value="1"/>
</dbReference>
<keyword evidence="3" id="KW-0408">Iron</keyword>
<protein>
    <submittedName>
        <fullName evidence="6">DUF362 domain-containing protein</fullName>
    </submittedName>
</protein>
<evidence type="ECO:0000256" key="2">
    <source>
        <dbReference type="ARBA" id="ARBA00022723"/>
    </source>
</evidence>
<comment type="caution">
    <text evidence="6">The sequence shown here is derived from an EMBL/GenBank/DDBJ whole genome shotgun (WGS) entry which is preliminary data.</text>
</comment>
<keyword evidence="1" id="KW-0004">4Fe-4S</keyword>
<organism evidence="6 7">
    <name type="scientific">Brachyspira innocens</name>
    <dbReference type="NCBI Taxonomy" id="13264"/>
    <lineage>
        <taxon>Bacteria</taxon>
        <taxon>Pseudomonadati</taxon>
        <taxon>Spirochaetota</taxon>
        <taxon>Spirochaetia</taxon>
        <taxon>Brachyspirales</taxon>
        <taxon>Brachyspiraceae</taxon>
        <taxon>Brachyspira</taxon>
    </lineage>
</organism>
<dbReference type="EMBL" id="JAUPBM010000063">
    <property type="protein sequence ID" value="MDO7020360.1"/>
    <property type="molecule type" value="Genomic_DNA"/>
</dbReference>